<proteinExistence type="predicted"/>
<keyword evidence="2" id="KW-1185">Reference proteome</keyword>
<dbReference type="EMBL" id="JAHRIO010040900">
    <property type="protein sequence ID" value="MEQ2171716.1"/>
    <property type="molecule type" value="Genomic_DNA"/>
</dbReference>
<sequence>MPFLSSVLLCSFQHSMFCSPSPSPFLSAHFETPLKQVTASSNSLLMDLLGGSTVQIMKPTKSTVSKIFIISERLESCELLLQLKQLLELPTSWVSFLLGFIPT</sequence>
<reference evidence="1 2" key="1">
    <citation type="submission" date="2021-06" db="EMBL/GenBank/DDBJ databases">
        <authorList>
            <person name="Palmer J.M."/>
        </authorList>
    </citation>
    <scope>NUCLEOTIDE SEQUENCE [LARGE SCALE GENOMIC DNA]</scope>
    <source>
        <strain evidence="1 2">GA_2019</strain>
        <tissue evidence="1">Muscle</tissue>
    </source>
</reference>
<organism evidence="1 2">
    <name type="scientific">Goodea atripinnis</name>
    <dbReference type="NCBI Taxonomy" id="208336"/>
    <lineage>
        <taxon>Eukaryota</taxon>
        <taxon>Metazoa</taxon>
        <taxon>Chordata</taxon>
        <taxon>Craniata</taxon>
        <taxon>Vertebrata</taxon>
        <taxon>Euteleostomi</taxon>
        <taxon>Actinopterygii</taxon>
        <taxon>Neopterygii</taxon>
        <taxon>Teleostei</taxon>
        <taxon>Neoteleostei</taxon>
        <taxon>Acanthomorphata</taxon>
        <taxon>Ovalentaria</taxon>
        <taxon>Atherinomorphae</taxon>
        <taxon>Cyprinodontiformes</taxon>
        <taxon>Goodeidae</taxon>
        <taxon>Goodea</taxon>
    </lineage>
</organism>
<name>A0ABV0NKY8_9TELE</name>
<comment type="caution">
    <text evidence="1">The sequence shown here is derived from an EMBL/GenBank/DDBJ whole genome shotgun (WGS) entry which is preliminary data.</text>
</comment>
<accession>A0ABV0NKY8</accession>
<protein>
    <submittedName>
        <fullName evidence="1">Uncharacterized protein</fullName>
    </submittedName>
</protein>
<evidence type="ECO:0000313" key="2">
    <source>
        <dbReference type="Proteomes" id="UP001476798"/>
    </source>
</evidence>
<evidence type="ECO:0000313" key="1">
    <source>
        <dbReference type="EMBL" id="MEQ2171716.1"/>
    </source>
</evidence>
<gene>
    <name evidence="1" type="ORF">GOODEAATRI_013581</name>
</gene>
<dbReference type="Proteomes" id="UP001476798">
    <property type="component" value="Unassembled WGS sequence"/>
</dbReference>